<dbReference type="GO" id="GO:0009252">
    <property type="term" value="P:peptidoglycan biosynthetic process"/>
    <property type="evidence" value="ECO:0007669"/>
    <property type="project" value="UniProtKB-KW"/>
</dbReference>
<evidence type="ECO:0000256" key="1">
    <source>
        <dbReference type="ARBA" id="ARBA00004167"/>
    </source>
</evidence>
<evidence type="ECO:0000256" key="4">
    <source>
        <dbReference type="ARBA" id="ARBA00022475"/>
    </source>
</evidence>
<dbReference type="GO" id="GO:0071555">
    <property type="term" value="P:cell wall organization"/>
    <property type="evidence" value="ECO:0007669"/>
    <property type="project" value="UniProtKB-KW"/>
</dbReference>
<dbReference type="GO" id="GO:0008658">
    <property type="term" value="F:penicillin binding"/>
    <property type="evidence" value="ECO:0007669"/>
    <property type="project" value="InterPro"/>
</dbReference>
<name>A0A9D1ACA6_9FIRM</name>
<comment type="caution">
    <text evidence="13">The sequence shown here is derived from an EMBL/GenBank/DDBJ whole genome shotgun (WGS) entry which is preliminary data.</text>
</comment>
<feature type="domain" description="Penicillin-binding protein dimerisation" evidence="12">
    <location>
        <begin position="61"/>
        <end position="331"/>
    </location>
</feature>
<evidence type="ECO:0000259" key="11">
    <source>
        <dbReference type="Pfam" id="PF00905"/>
    </source>
</evidence>
<keyword evidence="4" id="KW-1003">Cell membrane</keyword>
<evidence type="ECO:0000256" key="3">
    <source>
        <dbReference type="ARBA" id="ARBA00007171"/>
    </source>
</evidence>
<accession>A0A9D1ACA6</accession>
<dbReference type="GO" id="GO:0008360">
    <property type="term" value="P:regulation of cell shape"/>
    <property type="evidence" value="ECO:0007669"/>
    <property type="project" value="UniProtKB-KW"/>
</dbReference>
<dbReference type="GO" id="GO:0005886">
    <property type="term" value="C:plasma membrane"/>
    <property type="evidence" value="ECO:0007669"/>
    <property type="project" value="UniProtKB-SubCell"/>
</dbReference>
<keyword evidence="5" id="KW-0812">Transmembrane</keyword>
<proteinExistence type="inferred from homology"/>
<protein>
    <submittedName>
        <fullName evidence="13">Peptidase</fullName>
    </submittedName>
</protein>
<dbReference type="GO" id="GO:0071972">
    <property type="term" value="F:peptidoglycan L,D-transpeptidase activity"/>
    <property type="evidence" value="ECO:0007669"/>
    <property type="project" value="TreeGrafter"/>
</dbReference>
<dbReference type="InterPro" id="IPR050515">
    <property type="entry name" value="Beta-lactam/transpept"/>
</dbReference>
<comment type="similarity">
    <text evidence="3">Belongs to the transpeptidase family.</text>
</comment>
<evidence type="ECO:0000313" key="14">
    <source>
        <dbReference type="Proteomes" id="UP000886757"/>
    </source>
</evidence>
<sequence length="957" mass="106193">MFNRMRKTISKAINPRIITLLVVFILLTALLVQRLFQLQIVDGESYQNDHSLSIIRERTLASSRGNIYDRNGEPIAYNELSQCVTFENNGTYSSTKEQNLTINGILYNVIKIIEEQGDSIVDDFEVTLNEDGSYSYNVSGFTQQRFLADLFGEASISSLSDEQLNISADELMDMLCGSDYYGILDPSVTAQEKAEYGLPESFTDLEVYQLVSLRAEIATYSFQRYQTVTIARNVSDETVARILENQANFPGIDISEEYLRVYANAEYMAPLIGYTGLISADELEELQEEDSSYTATDIVGKSGLEQIMETTLQGDKGYEEIYVDNMGRTQEVISRTEPQAGNDLYLTIDMNLQAAAYQILEQYIAGILYVNIVDTREWEATGSADDVRIPIYDVYYALFENNVLDVSHLKSNDASENEQAVYNAFLVKASNIFSTIRSQLLSDEPPVYSELTEEYQMYVTYIVDNMLTEGTGLLNADAIDTTDATYQAWEAGEISLQEYLTYAISQNWLDVTGLTEDAQYLDSSEVFSALSDYIADYLYDDDDFCKQVYRYMLEEDSITGSQVCLLLFDQGVLEMDTDAYERLQSGSLSGYDFIREKIYNLEITPAQLALNPCSGAIVITDPNNGETLACVTYPGYDNNRLANDMDTDYFYKLSIDLSSPFYSRATQESIAPGSTFKIVAATAGVMEGAIGINDGVYCNGTFDQVAQEIDCTGIHGTETLVTAIRDSCNVYINTIGYTLSQVNGEYDDDTGLEILRRYASMYGFDSTSGLEVPESAPHISDNDAVRSSMGQATNAYTVSQLARYVSTIANSGTCYDLTLIDRITDSAGSVQEEQEASVHSQMNLPDELWTAIHDGMRAVAQNHSQLRDFTGVTISGKTGTAQETTDKPNHGVFIGYTTPDDGEQQIAIAVRIANGYTSAHAAAVARDVISYYYGIQDESELITGHAADVTSDNTRTD</sequence>
<keyword evidence="8" id="KW-1133">Transmembrane helix</keyword>
<reference evidence="13" key="2">
    <citation type="journal article" date="2021" name="PeerJ">
        <title>Extensive microbial diversity within the chicken gut microbiome revealed by metagenomics and culture.</title>
        <authorList>
            <person name="Gilroy R."/>
            <person name="Ravi A."/>
            <person name="Getino M."/>
            <person name="Pursley I."/>
            <person name="Horton D.L."/>
            <person name="Alikhan N.F."/>
            <person name="Baker D."/>
            <person name="Gharbi K."/>
            <person name="Hall N."/>
            <person name="Watson M."/>
            <person name="Adriaenssens E.M."/>
            <person name="Foster-Nyarko E."/>
            <person name="Jarju S."/>
            <person name="Secka A."/>
            <person name="Antonio M."/>
            <person name="Oren A."/>
            <person name="Chaudhuri R.R."/>
            <person name="La Ragione R."/>
            <person name="Hildebrand F."/>
            <person name="Pallen M.J."/>
        </authorList>
    </citation>
    <scope>NUCLEOTIDE SEQUENCE</scope>
    <source>
        <strain evidence="13">ChiSjej4B22-8148</strain>
    </source>
</reference>
<dbReference type="InterPro" id="IPR005311">
    <property type="entry name" value="PBP_dimer"/>
</dbReference>
<dbReference type="InterPro" id="IPR001460">
    <property type="entry name" value="PCN-bd_Tpept"/>
</dbReference>
<feature type="domain" description="Penicillin-binding protein transpeptidase" evidence="11">
    <location>
        <begin position="615"/>
        <end position="929"/>
    </location>
</feature>
<evidence type="ECO:0000256" key="9">
    <source>
        <dbReference type="ARBA" id="ARBA00023136"/>
    </source>
</evidence>
<evidence type="ECO:0000256" key="5">
    <source>
        <dbReference type="ARBA" id="ARBA00022692"/>
    </source>
</evidence>
<dbReference type="Gene3D" id="3.40.710.10">
    <property type="entry name" value="DD-peptidase/beta-lactamase superfamily"/>
    <property type="match status" value="1"/>
</dbReference>
<dbReference type="InterPro" id="IPR036138">
    <property type="entry name" value="PBP_dimer_sf"/>
</dbReference>
<evidence type="ECO:0000256" key="6">
    <source>
        <dbReference type="ARBA" id="ARBA00022960"/>
    </source>
</evidence>
<evidence type="ECO:0000256" key="10">
    <source>
        <dbReference type="ARBA" id="ARBA00023316"/>
    </source>
</evidence>
<reference evidence="13" key="1">
    <citation type="submission" date="2020-10" db="EMBL/GenBank/DDBJ databases">
        <authorList>
            <person name="Gilroy R."/>
        </authorList>
    </citation>
    <scope>NUCLEOTIDE SEQUENCE</scope>
    <source>
        <strain evidence="13">ChiSjej4B22-8148</strain>
    </source>
</reference>
<keyword evidence="10" id="KW-0961">Cell wall biogenesis/degradation</keyword>
<evidence type="ECO:0000256" key="7">
    <source>
        <dbReference type="ARBA" id="ARBA00022984"/>
    </source>
</evidence>
<evidence type="ECO:0000313" key="13">
    <source>
        <dbReference type="EMBL" id="HIR12742.1"/>
    </source>
</evidence>
<comment type="subcellular location">
    <subcellularLocation>
        <location evidence="2">Cell membrane</location>
    </subcellularLocation>
    <subcellularLocation>
        <location evidence="1">Membrane</location>
        <topology evidence="1">Single-pass membrane protein</topology>
    </subcellularLocation>
</comment>
<evidence type="ECO:0000256" key="8">
    <source>
        <dbReference type="ARBA" id="ARBA00022989"/>
    </source>
</evidence>
<dbReference type="Pfam" id="PF00905">
    <property type="entry name" value="Transpeptidase"/>
    <property type="match status" value="1"/>
</dbReference>
<keyword evidence="9" id="KW-0472">Membrane</keyword>
<evidence type="ECO:0000259" key="12">
    <source>
        <dbReference type="Pfam" id="PF03717"/>
    </source>
</evidence>
<dbReference type="Proteomes" id="UP000886757">
    <property type="component" value="Unassembled WGS sequence"/>
</dbReference>
<dbReference type="SUPFAM" id="SSF56519">
    <property type="entry name" value="Penicillin binding protein dimerisation domain"/>
    <property type="match status" value="1"/>
</dbReference>
<dbReference type="AlphaFoldDB" id="A0A9D1ACA6"/>
<evidence type="ECO:0000256" key="2">
    <source>
        <dbReference type="ARBA" id="ARBA00004236"/>
    </source>
</evidence>
<dbReference type="PANTHER" id="PTHR30627">
    <property type="entry name" value="PEPTIDOGLYCAN D,D-TRANSPEPTIDASE"/>
    <property type="match status" value="1"/>
</dbReference>
<dbReference type="PANTHER" id="PTHR30627:SF2">
    <property type="entry name" value="PEPTIDOGLYCAN D,D-TRANSPEPTIDASE MRDA"/>
    <property type="match status" value="1"/>
</dbReference>
<organism evidence="13 14">
    <name type="scientific">Candidatus Choladousia intestinavium</name>
    <dbReference type="NCBI Taxonomy" id="2840727"/>
    <lineage>
        <taxon>Bacteria</taxon>
        <taxon>Bacillati</taxon>
        <taxon>Bacillota</taxon>
        <taxon>Clostridia</taxon>
        <taxon>Lachnospirales</taxon>
        <taxon>Lachnospiraceae</taxon>
        <taxon>Lachnospiraceae incertae sedis</taxon>
        <taxon>Candidatus Choladousia</taxon>
    </lineage>
</organism>
<dbReference type="Pfam" id="PF03717">
    <property type="entry name" value="PBP_dimer"/>
    <property type="match status" value="1"/>
</dbReference>
<gene>
    <name evidence="13" type="ORF">IAB31_02320</name>
</gene>
<dbReference type="InterPro" id="IPR012338">
    <property type="entry name" value="Beta-lactam/transpept-like"/>
</dbReference>
<dbReference type="Gene3D" id="3.90.1310.10">
    <property type="entry name" value="Penicillin-binding protein 2a (Domain 2)"/>
    <property type="match status" value="1"/>
</dbReference>
<keyword evidence="7" id="KW-0573">Peptidoglycan synthesis</keyword>
<dbReference type="EMBL" id="DVGK01000031">
    <property type="protein sequence ID" value="HIR12742.1"/>
    <property type="molecule type" value="Genomic_DNA"/>
</dbReference>
<dbReference type="SUPFAM" id="SSF56601">
    <property type="entry name" value="beta-lactamase/transpeptidase-like"/>
    <property type="match status" value="1"/>
</dbReference>
<keyword evidence="6" id="KW-0133">Cell shape</keyword>